<organism evidence="1 2">
    <name type="scientific">Mycoplasma seminis</name>
    <dbReference type="NCBI Taxonomy" id="512749"/>
    <lineage>
        <taxon>Bacteria</taxon>
        <taxon>Bacillati</taxon>
        <taxon>Mycoplasmatota</taxon>
        <taxon>Mollicutes</taxon>
        <taxon>Mycoplasmataceae</taxon>
        <taxon>Mycoplasma</taxon>
    </lineage>
</organism>
<name>A0ABY9HAK6_9MOLU</name>
<dbReference type="EMBL" id="CP132191">
    <property type="protein sequence ID" value="WLP85229.1"/>
    <property type="molecule type" value="Genomic_DNA"/>
</dbReference>
<dbReference type="Proteomes" id="UP001237011">
    <property type="component" value="Chromosome"/>
</dbReference>
<reference evidence="1" key="1">
    <citation type="submission" date="2023-08" db="EMBL/GenBank/DDBJ databases">
        <title>Complete genome sequence of Mycoplasma seminis 2200.</title>
        <authorList>
            <person name="Spergser J."/>
        </authorList>
    </citation>
    <scope>NUCLEOTIDE SEQUENCE [LARGE SCALE GENOMIC DNA]</scope>
    <source>
        <strain evidence="1">2200</strain>
    </source>
</reference>
<evidence type="ECO:0008006" key="3">
    <source>
        <dbReference type="Google" id="ProtNLM"/>
    </source>
</evidence>
<keyword evidence="2" id="KW-1185">Reference proteome</keyword>
<evidence type="ECO:0000313" key="2">
    <source>
        <dbReference type="Proteomes" id="UP001237011"/>
    </source>
</evidence>
<protein>
    <recommendedName>
        <fullName evidence="3">DUF31 domain-containing protein</fullName>
    </recommendedName>
</protein>
<accession>A0ABY9HAK6</accession>
<sequence length="331" mass="38575">MSHGVSAVLSCNELETEQLNKAFNDINKLIDDHIKTVQNTELTNALEQRKQKYHDYLEGIFGTKVSVEGSSTYVEHEKEEFSYEIQKAIDYLNKEYNNLSIVLSNKEYQALGLNANNAQIQDLLSQHGMLGIQACIELQNENKTLNAENLKNKIESIREQAFQEAYQKEFLAKVNEILDTTYTNEKLKLALYKNALNFKTYNEANDYLYLLANKKYYYNKVNTIINTIFTRLKKYENYALVNSDFRIDQDNNVFFRYTFKNPKKETFDIEIDEKGVINYKIGDYAGHCCEKTSAQIFDALEKNHIKVVKRFIYRNVTNQHKTMAADIKGEK</sequence>
<dbReference type="RefSeq" id="WP_305937666.1">
    <property type="nucleotide sequence ID" value="NZ_CP132191.1"/>
</dbReference>
<proteinExistence type="predicted"/>
<evidence type="ECO:0000313" key="1">
    <source>
        <dbReference type="EMBL" id="WLP85229.1"/>
    </source>
</evidence>
<gene>
    <name evidence="1" type="ORF">Q8852_02815</name>
</gene>